<protein>
    <submittedName>
        <fullName evidence="1">Uncharacterized protein</fullName>
    </submittedName>
</protein>
<proteinExistence type="predicted"/>
<name>A0ABN7AYJ6_9HEMI</name>
<organism evidence="1 2">
    <name type="scientific">Nesidiocoris tenuis</name>
    <dbReference type="NCBI Taxonomy" id="355587"/>
    <lineage>
        <taxon>Eukaryota</taxon>
        <taxon>Metazoa</taxon>
        <taxon>Ecdysozoa</taxon>
        <taxon>Arthropoda</taxon>
        <taxon>Hexapoda</taxon>
        <taxon>Insecta</taxon>
        <taxon>Pterygota</taxon>
        <taxon>Neoptera</taxon>
        <taxon>Paraneoptera</taxon>
        <taxon>Hemiptera</taxon>
        <taxon>Heteroptera</taxon>
        <taxon>Panheteroptera</taxon>
        <taxon>Cimicomorpha</taxon>
        <taxon>Miridae</taxon>
        <taxon>Dicyphina</taxon>
        <taxon>Nesidiocoris</taxon>
    </lineage>
</organism>
<sequence length="67" mass="7500">MVSEWGVVGLAEGQVPDETDNGFNQWPARWRMKQFHDDLNAVEEAYSVLGDFSLWVAGCEVPESADL</sequence>
<dbReference type="EMBL" id="AP028916">
    <property type="protein sequence ID" value="BES97250.1"/>
    <property type="molecule type" value="Genomic_DNA"/>
</dbReference>
<accession>A0ABN7AYJ6</accession>
<reference evidence="1 2" key="1">
    <citation type="submission" date="2023-09" db="EMBL/GenBank/DDBJ databases">
        <title>Nesidiocoris tenuis whole genome shotgun sequence.</title>
        <authorList>
            <person name="Shibata T."/>
            <person name="Shimoda M."/>
            <person name="Kobayashi T."/>
            <person name="Uehara T."/>
        </authorList>
    </citation>
    <scope>NUCLEOTIDE SEQUENCE [LARGE SCALE GENOMIC DNA]</scope>
    <source>
        <strain evidence="1 2">Japan</strain>
    </source>
</reference>
<evidence type="ECO:0000313" key="1">
    <source>
        <dbReference type="EMBL" id="BES97250.1"/>
    </source>
</evidence>
<keyword evidence="2" id="KW-1185">Reference proteome</keyword>
<evidence type="ECO:0000313" key="2">
    <source>
        <dbReference type="Proteomes" id="UP001307889"/>
    </source>
</evidence>
<dbReference type="Proteomes" id="UP001307889">
    <property type="component" value="Chromosome 8"/>
</dbReference>
<gene>
    <name evidence="1" type="ORF">NTJ_10064</name>
</gene>